<name>A0A2Z6B2W6_9BACT</name>
<gene>
    <name evidence="2" type="ORF">DFE_3133</name>
</gene>
<dbReference type="KEGG" id="dfl:DFE_3133"/>
<keyword evidence="1" id="KW-0812">Transmembrane</keyword>
<keyword evidence="1" id="KW-1133">Transmembrane helix</keyword>
<reference evidence="2 3" key="1">
    <citation type="journal article" date="2018" name="Sci. Adv.">
        <title>Multi-heme cytochromes provide a pathway for survival in energy-limited environments.</title>
        <authorList>
            <person name="Deng X."/>
            <person name="Dohmae N."/>
            <person name="Nealson K.H."/>
            <person name="Hashimoto K."/>
            <person name="Okamoto A."/>
        </authorList>
    </citation>
    <scope>NUCLEOTIDE SEQUENCE [LARGE SCALE GENOMIC DNA]</scope>
    <source>
        <strain evidence="2 3">IS5</strain>
    </source>
</reference>
<accession>A0A2Z6B2W6</accession>
<evidence type="ECO:0000256" key="1">
    <source>
        <dbReference type="SAM" id="Phobius"/>
    </source>
</evidence>
<dbReference type="EMBL" id="AP017378">
    <property type="protein sequence ID" value="BBD09859.1"/>
    <property type="molecule type" value="Genomic_DNA"/>
</dbReference>
<dbReference type="Proteomes" id="UP000269883">
    <property type="component" value="Chromosome"/>
</dbReference>
<evidence type="ECO:0000313" key="2">
    <source>
        <dbReference type="EMBL" id="BBD09859.1"/>
    </source>
</evidence>
<dbReference type="AlphaFoldDB" id="A0A2Z6B2W6"/>
<keyword evidence="1" id="KW-0472">Membrane</keyword>
<evidence type="ECO:0000313" key="3">
    <source>
        <dbReference type="Proteomes" id="UP000269883"/>
    </source>
</evidence>
<feature type="transmembrane region" description="Helical" evidence="1">
    <location>
        <begin position="36"/>
        <end position="56"/>
    </location>
</feature>
<organism evidence="2 3">
    <name type="scientific">Desulfovibrio ferrophilus</name>
    <dbReference type="NCBI Taxonomy" id="241368"/>
    <lineage>
        <taxon>Bacteria</taxon>
        <taxon>Pseudomonadati</taxon>
        <taxon>Thermodesulfobacteriota</taxon>
        <taxon>Desulfovibrionia</taxon>
        <taxon>Desulfovibrionales</taxon>
        <taxon>Desulfovibrionaceae</taxon>
        <taxon>Desulfovibrio</taxon>
    </lineage>
</organism>
<dbReference type="RefSeq" id="WP_126380864.1">
    <property type="nucleotide sequence ID" value="NZ_AP017378.1"/>
</dbReference>
<proteinExistence type="predicted"/>
<keyword evidence="3" id="KW-1185">Reference proteome</keyword>
<protein>
    <submittedName>
        <fullName evidence="2">Uncharacterized protein</fullName>
    </submittedName>
</protein>
<feature type="transmembrane region" description="Helical" evidence="1">
    <location>
        <begin position="63"/>
        <end position="84"/>
    </location>
</feature>
<sequence length="88" mass="10068">MLKLLIICCVATWVIGLFMGRKRRIIKNSTHLTQLLIWLMLMFTASAYLSKAAFFAENLPARAVALLVWFAASYKLSFWIASLLDRKS</sequence>